<dbReference type="GeneTree" id="ENSGT00940000165512"/>
<proteinExistence type="predicted"/>
<reference evidence="2" key="2">
    <citation type="submission" date="2025-09" db="UniProtKB">
        <authorList>
            <consortium name="Ensembl"/>
        </authorList>
    </citation>
    <scope>IDENTIFICATION</scope>
</reference>
<keyword evidence="1" id="KW-0812">Transmembrane</keyword>
<reference evidence="2" key="1">
    <citation type="submission" date="2025-08" db="UniProtKB">
        <authorList>
            <consortium name="Ensembl"/>
        </authorList>
    </citation>
    <scope>IDENTIFICATION</scope>
</reference>
<keyword evidence="3" id="KW-1185">Reference proteome</keyword>
<protein>
    <recommendedName>
        <fullName evidence="4">NADH dehydrogenase [ubiquinone] 1 alpha subcomplex subunit 1</fullName>
    </recommendedName>
</protein>
<sequence>MWPRGWNPGLSILGMPGVAAVYISKFKGIKRTARIPCQWSSMERDRCVSGVNCCSVSKGLENID</sequence>
<keyword evidence="1" id="KW-0472">Membrane</keyword>
<feature type="transmembrane region" description="Helical" evidence="1">
    <location>
        <begin position="6"/>
        <end position="24"/>
    </location>
</feature>
<accession>A0A8C6EQ82</accession>
<organism evidence="2 3">
    <name type="scientific">Marmota marmota marmota</name>
    <name type="common">Alpine marmot</name>
    <dbReference type="NCBI Taxonomy" id="9994"/>
    <lineage>
        <taxon>Eukaryota</taxon>
        <taxon>Metazoa</taxon>
        <taxon>Chordata</taxon>
        <taxon>Craniata</taxon>
        <taxon>Vertebrata</taxon>
        <taxon>Euteleostomi</taxon>
        <taxon>Mammalia</taxon>
        <taxon>Eutheria</taxon>
        <taxon>Euarchontoglires</taxon>
        <taxon>Glires</taxon>
        <taxon>Rodentia</taxon>
        <taxon>Sciuromorpha</taxon>
        <taxon>Sciuridae</taxon>
        <taxon>Xerinae</taxon>
        <taxon>Marmotini</taxon>
        <taxon>Marmota</taxon>
    </lineage>
</organism>
<evidence type="ECO:0008006" key="4">
    <source>
        <dbReference type="Google" id="ProtNLM"/>
    </source>
</evidence>
<dbReference type="AlphaFoldDB" id="A0A8C6EQ82"/>
<evidence type="ECO:0000256" key="1">
    <source>
        <dbReference type="SAM" id="Phobius"/>
    </source>
</evidence>
<name>A0A8C6EQ82_MARMA</name>
<dbReference type="Ensembl" id="ENSMMMT00000007663.1">
    <property type="protein sequence ID" value="ENSMMMP00000006754.1"/>
    <property type="gene ID" value="ENSMMMG00000006048.1"/>
</dbReference>
<evidence type="ECO:0000313" key="2">
    <source>
        <dbReference type="Ensembl" id="ENSMMMP00000006754.1"/>
    </source>
</evidence>
<keyword evidence="1" id="KW-1133">Transmembrane helix</keyword>
<dbReference type="Proteomes" id="UP000694407">
    <property type="component" value="Unplaced"/>
</dbReference>
<evidence type="ECO:0000313" key="3">
    <source>
        <dbReference type="Proteomes" id="UP000694407"/>
    </source>
</evidence>